<feature type="domain" description="C2" evidence="3">
    <location>
        <begin position="264"/>
        <end position="385"/>
    </location>
</feature>
<evidence type="ECO:0000313" key="4">
    <source>
        <dbReference type="EnsemblMetazoa" id="XP_020894196.1"/>
    </source>
</evidence>
<name>A0A913WU76_EXADI</name>
<dbReference type="KEGG" id="epa:110233263"/>
<dbReference type="PANTHER" id="PTHR10024">
    <property type="entry name" value="SYNAPTOTAGMIN"/>
    <property type="match status" value="1"/>
</dbReference>
<dbReference type="GO" id="GO:0030276">
    <property type="term" value="F:clathrin binding"/>
    <property type="evidence" value="ECO:0007669"/>
    <property type="project" value="TreeGrafter"/>
</dbReference>
<dbReference type="GO" id="GO:0001786">
    <property type="term" value="F:phosphatidylserine binding"/>
    <property type="evidence" value="ECO:0007669"/>
    <property type="project" value="TreeGrafter"/>
</dbReference>
<feature type="transmembrane region" description="Helical" evidence="2">
    <location>
        <begin position="31"/>
        <end position="52"/>
    </location>
</feature>
<dbReference type="OMA" id="ECEHWTE"/>
<organism evidence="4 5">
    <name type="scientific">Exaiptasia diaphana</name>
    <name type="common">Tropical sea anemone</name>
    <name type="synonym">Aiptasia pulchella</name>
    <dbReference type="NCBI Taxonomy" id="2652724"/>
    <lineage>
        <taxon>Eukaryota</taxon>
        <taxon>Metazoa</taxon>
        <taxon>Cnidaria</taxon>
        <taxon>Anthozoa</taxon>
        <taxon>Hexacorallia</taxon>
        <taxon>Actiniaria</taxon>
        <taxon>Aiptasiidae</taxon>
        <taxon>Exaiptasia</taxon>
    </lineage>
</organism>
<dbReference type="OrthoDB" id="10259057at2759"/>
<proteinExistence type="predicted"/>
<accession>A0A913WU76</accession>
<dbReference type="EnsemblMetazoa" id="XM_021038537.2">
    <property type="protein sequence ID" value="XP_020894196.1"/>
    <property type="gene ID" value="LOC110233263"/>
</dbReference>
<dbReference type="SUPFAM" id="SSF49562">
    <property type="entry name" value="C2 domain (Calcium/lipid-binding domain, CaLB)"/>
    <property type="match status" value="2"/>
</dbReference>
<dbReference type="InterPro" id="IPR035892">
    <property type="entry name" value="C2_domain_sf"/>
</dbReference>
<feature type="domain" description="C2" evidence="3">
    <location>
        <begin position="135"/>
        <end position="255"/>
    </location>
</feature>
<dbReference type="SMART" id="SM00239">
    <property type="entry name" value="C2"/>
    <property type="match status" value="2"/>
</dbReference>
<dbReference type="GO" id="GO:0048488">
    <property type="term" value="P:synaptic vesicle endocytosis"/>
    <property type="evidence" value="ECO:0007669"/>
    <property type="project" value="TreeGrafter"/>
</dbReference>
<feature type="compositionally biased region" description="Polar residues" evidence="1">
    <location>
        <begin position="115"/>
        <end position="124"/>
    </location>
</feature>
<evidence type="ECO:0000259" key="3">
    <source>
        <dbReference type="PROSITE" id="PS50004"/>
    </source>
</evidence>
<dbReference type="Proteomes" id="UP000887567">
    <property type="component" value="Unplaced"/>
</dbReference>
<evidence type="ECO:0000256" key="2">
    <source>
        <dbReference type="SAM" id="Phobius"/>
    </source>
</evidence>
<dbReference type="Pfam" id="PF00168">
    <property type="entry name" value="C2"/>
    <property type="match status" value="2"/>
</dbReference>
<evidence type="ECO:0000313" key="5">
    <source>
        <dbReference type="Proteomes" id="UP000887567"/>
    </source>
</evidence>
<reference evidence="4" key="1">
    <citation type="submission" date="2022-11" db="UniProtKB">
        <authorList>
            <consortium name="EnsemblMetazoa"/>
        </authorList>
    </citation>
    <scope>IDENTIFICATION</scope>
</reference>
<dbReference type="GeneID" id="110233263"/>
<sequence length="403" mass="45770">MAFDVNDTALLISMDDKKALSQHKTSSNFPVVPVVVSVSLLVVALILILIVYSLRRHYKKRYHDYTPISKEAIKPEILKTVPRDTPTTLPSKASSEHSLATLTSAYEDEDKDNSDFQSTSTYEQTEVESKYPEGHIGRLWFTAYYDSNTECLTVILQKIENLPNRSATVRSCDPCVRISLSPSNRNVAQSRYKRKNKNPVFNETFEINLPAFDLDKTTLCLTVVDGYRANQQVTVGQVLYPLKHMHNHTEVQQDLIKNNESTSVLGQLHVSLSYYPTLHRLTAIILRATNLKKLNYRQTDSFVKVSFSIGNKVMKTKKTVVHTDTQSPMFNESFDFMVNEDDLGTSTLLISVIHSGGGLVEDKLIGRVLLGGRMYARGRACDHWVEMMNNSRKMVKCWHELQK</sequence>
<keyword evidence="5" id="KW-1185">Reference proteome</keyword>
<feature type="region of interest" description="Disordered" evidence="1">
    <location>
        <begin position="108"/>
        <end position="129"/>
    </location>
</feature>
<protein>
    <recommendedName>
        <fullName evidence="3">C2 domain-containing protein</fullName>
    </recommendedName>
</protein>
<keyword evidence="2" id="KW-1133">Transmembrane helix</keyword>
<dbReference type="GO" id="GO:0000149">
    <property type="term" value="F:SNARE binding"/>
    <property type="evidence" value="ECO:0007669"/>
    <property type="project" value="TreeGrafter"/>
</dbReference>
<keyword evidence="2" id="KW-0812">Transmembrane</keyword>
<dbReference type="InterPro" id="IPR000008">
    <property type="entry name" value="C2_dom"/>
</dbReference>
<dbReference type="GO" id="GO:0005544">
    <property type="term" value="F:calcium-dependent phospholipid binding"/>
    <property type="evidence" value="ECO:0007669"/>
    <property type="project" value="TreeGrafter"/>
</dbReference>
<keyword evidence="2" id="KW-0472">Membrane</keyword>
<dbReference type="GO" id="GO:0005886">
    <property type="term" value="C:plasma membrane"/>
    <property type="evidence" value="ECO:0007669"/>
    <property type="project" value="TreeGrafter"/>
</dbReference>
<dbReference type="GO" id="GO:0005509">
    <property type="term" value="F:calcium ion binding"/>
    <property type="evidence" value="ECO:0007669"/>
    <property type="project" value="TreeGrafter"/>
</dbReference>
<dbReference type="GO" id="GO:0098793">
    <property type="term" value="C:presynapse"/>
    <property type="evidence" value="ECO:0007669"/>
    <property type="project" value="GOC"/>
</dbReference>
<dbReference type="AlphaFoldDB" id="A0A913WU76"/>
<dbReference type="PANTHER" id="PTHR10024:SF227">
    <property type="entry name" value="SYNAPTOTAGMIN 1"/>
    <property type="match status" value="1"/>
</dbReference>
<dbReference type="PROSITE" id="PS50004">
    <property type="entry name" value="C2"/>
    <property type="match status" value="2"/>
</dbReference>
<dbReference type="GO" id="GO:0070382">
    <property type="term" value="C:exocytic vesicle"/>
    <property type="evidence" value="ECO:0007669"/>
    <property type="project" value="TreeGrafter"/>
</dbReference>
<dbReference type="RefSeq" id="XP_020894196.1">
    <property type="nucleotide sequence ID" value="XM_021038537.2"/>
</dbReference>
<dbReference type="Gene3D" id="2.60.40.150">
    <property type="entry name" value="C2 domain"/>
    <property type="match status" value="2"/>
</dbReference>
<dbReference type="GO" id="GO:0048791">
    <property type="term" value="P:calcium ion-regulated exocytosis of neurotransmitter"/>
    <property type="evidence" value="ECO:0007669"/>
    <property type="project" value="TreeGrafter"/>
</dbReference>
<evidence type="ECO:0000256" key="1">
    <source>
        <dbReference type="SAM" id="MobiDB-lite"/>
    </source>
</evidence>